<sequence length="1030" mass="108107">MNPLYGDRNYRGSHLGEQAQLHADGASTQPAIYTPPSASPVVFQPEVFYATQQQQSITEILDEMGGAPSPTEVSPPVAGSMTSLDSFKATGAEAPKPPPKDEVPMQMTDDDMPVTYNPPLSAMPATIVQSAMAPAAPFENFTPAPGPISASAVDQASPTPYVPLTDPTMPQPLMMPVKPYQFYQPKPYQPKSKPSLKGPLSAQRQSQLNMRAQLQGSLEEETSSSTPVQQPQPQPPQPQFQAHHQEQFGAQAQQHQLPQQPMVAQVQAPGSFSTQPHHLPQTLDMGPNPSHQPHHLPQTPGMGPAQSQQQVTLQSVVPQQAQLVHPQHQALPHLPIHTGPEHINTLNQQGPASATSTSSMTPSTESPSKASGKSFLNAVRTSLFSKDAKKDAKDAKHQQHQHSPLAYQQSPPLQPTQGGMMPPSFGLQSGQQTGQQTGQQQYGGPIPIASSGPGAGILPQQYVPVGMVQYGQVQYAQGPPTSPAPFGQHGQVPVSLGSSGPRPESVIAPGPSQTPPHSQSHPQSPPHSQSSSQSQTQGQFQPHDHQLPNQQELQQRIPEQDRPEQSLTGGHQQHASGSSTGSSPDQTRATSPYPAIMEKSSKRTSNLPGGSGYQNAASAASAASAAIHAARMSVAMSSSSIPHASPSVGPVPGPYQSAVEPQEQPVVQIPQQMLSGGPNSPGGSDVGSRLSVQSTLSEQRQMDVITRAQAKFDFAGEDEGDLSFKKGDIINVIELVNNDWWKGSLRRDIGIFPALYVQEIKANPGTKYPSITVSVRHSFMAPSPTENGPLPLLQQQQQPPQQQQQQRSSFQGVSSAVSAALAAEDNSSSSSVGGSGSLGGSAPASSGLSNPSGQETGYRNDSGLNNGVVGGYESDHRRDGSGPGNNAEPLLPPSLSGSNNVASTGSAMGPGGQQSLFPAPPPQPMVSQSASSVYTFFPGSGQPPISPPPSMRNAPGMGGAGPGPHSEGMMRFQQPGQQQQQQQPLMSPTSPISPQQQQQQLQGARYSLPGTVGANPTSPTSAGPPGQYGG</sequence>
<feature type="region of interest" description="Disordered" evidence="3">
    <location>
        <begin position="181"/>
        <end position="374"/>
    </location>
</feature>
<dbReference type="AlphaFoldDB" id="A0A9P6FQX9"/>
<dbReference type="PANTHER" id="PTHR46026">
    <property type="entry name" value="RHO-TYPE GUANINE NUCLEOTIDE EXCHANGE FACTOR, ISOFORM F"/>
    <property type="match status" value="1"/>
</dbReference>
<dbReference type="EMBL" id="JAABOA010002666">
    <property type="protein sequence ID" value="KAF9579571.1"/>
    <property type="molecule type" value="Genomic_DNA"/>
</dbReference>
<evidence type="ECO:0000313" key="6">
    <source>
        <dbReference type="Proteomes" id="UP000780801"/>
    </source>
</evidence>
<feature type="compositionally biased region" description="Polar residues" evidence="3">
    <location>
        <begin position="673"/>
        <end position="682"/>
    </location>
</feature>
<protein>
    <submittedName>
        <fullName evidence="5">ESCRT-0 subunit protein hse1</fullName>
    </submittedName>
</protein>
<feature type="compositionally biased region" description="Low complexity" evidence="3">
    <location>
        <begin position="426"/>
        <end position="452"/>
    </location>
</feature>
<gene>
    <name evidence="5" type="primary">HSE1_2</name>
    <name evidence="5" type="ORF">BGW38_004118</name>
</gene>
<feature type="region of interest" description="Disordered" evidence="3">
    <location>
        <begin position="671"/>
        <end position="690"/>
    </location>
</feature>
<feature type="compositionally biased region" description="Low complexity" evidence="3">
    <location>
        <begin position="639"/>
        <end position="648"/>
    </location>
</feature>
<evidence type="ECO:0000256" key="2">
    <source>
        <dbReference type="PROSITE-ProRule" id="PRU00192"/>
    </source>
</evidence>
<keyword evidence="6" id="KW-1185">Reference proteome</keyword>
<feature type="region of interest" description="Disordered" evidence="3">
    <location>
        <begin position="779"/>
        <end position="1030"/>
    </location>
</feature>
<dbReference type="InterPro" id="IPR036028">
    <property type="entry name" value="SH3-like_dom_sf"/>
</dbReference>
<dbReference type="OrthoDB" id="10255964at2759"/>
<dbReference type="Proteomes" id="UP000780801">
    <property type="component" value="Unassembled WGS sequence"/>
</dbReference>
<feature type="compositionally biased region" description="Polar residues" evidence="3">
    <location>
        <begin position="406"/>
        <end position="417"/>
    </location>
</feature>
<feature type="non-terminal residue" evidence="5">
    <location>
        <position position="1030"/>
    </location>
</feature>
<feature type="compositionally biased region" description="Polar residues" evidence="3">
    <location>
        <begin position="202"/>
        <end position="216"/>
    </location>
</feature>
<keyword evidence="1 2" id="KW-0728">SH3 domain</keyword>
<dbReference type="PANTHER" id="PTHR46026:SF1">
    <property type="entry name" value="RHO-TYPE GUANINE NUCLEOTIDE EXCHANGE FACTOR, ISOFORM F"/>
    <property type="match status" value="1"/>
</dbReference>
<feature type="compositionally biased region" description="Polar residues" evidence="3">
    <location>
        <begin position="985"/>
        <end position="994"/>
    </location>
</feature>
<feature type="compositionally biased region" description="Low complexity" evidence="3">
    <location>
        <begin position="789"/>
        <end position="806"/>
    </location>
</feature>
<feature type="region of interest" description="Disordered" evidence="3">
    <location>
        <begin position="63"/>
        <end position="82"/>
    </location>
</feature>
<feature type="compositionally biased region" description="Low complexity" evidence="3">
    <location>
        <begin position="306"/>
        <end position="320"/>
    </location>
</feature>
<feature type="region of interest" description="Disordered" evidence="3">
    <location>
        <begin position="479"/>
        <end position="591"/>
    </location>
</feature>
<dbReference type="SUPFAM" id="SSF50044">
    <property type="entry name" value="SH3-domain"/>
    <property type="match status" value="1"/>
</dbReference>
<dbReference type="PRINTS" id="PR00452">
    <property type="entry name" value="SH3DOMAIN"/>
</dbReference>
<feature type="compositionally biased region" description="Low complexity" evidence="3">
    <location>
        <begin position="351"/>
        <end position="368"/>
    </location>
</feature>
<feature type="compositionally biased region" description="Polar residues" evidence="3">
    <location>
        <begin position="925"/>
        <end position="934"/>
    </location>
</feature>
<feature type="region of interest" description="Disordered" evidence="3">
    <location>
        <begin position="1"/>
        <end position="37"/>
    </location>
</feature>
<feature type="compositionally biased region" description="Basic and acidic residues" evidence="3">
    <location>
        <begin position="387"/>
        <end position="397"/>
    </location>
</feature>
<feature type="region of interest" description="Disordered" evidence="3">
    <location>
        <begin position="387"/>
        <end position="453"/>
    </location>
</feature>
<dbReference type="Pfam" id="PF00018">
    <property type="entry name" value="SH3_1"/>
    <property type="match status" value="1"/>
</dbReference>
<evidence type="ECO:0000313" key="5">
    <source>
        <dbReference type="EMBL" id="KAF9579571.1"/>
    </source>
</evidence>
<dbReference type="PROSITE" id="PS50002">
    <property type="entry name" value="SH3"/>
    <property type="match status" value="1"/>
</dbReference>
<accession>A0A9P6FQX9</accession>
<organism evidence="5 6">
    <name type="scientific">Lunasporangiospora selenospora</name>
    <dbReference type="NCBI Taxonomy" id="979761"/>
    <lineage>
        <taxon>Eukaryota</taxon>
        <taxon>Fungi</taxon>
        <taxon>Fungi incertae sedis</taxon>
        <taxon>Mucoromycota</taxon>
        <taxon>Mortierellomycotina</taxon>
        <taxon>Mortierellomycetes</taxon>
        <taxon>Mortierellales</taxon>
        <taxon>Mortierellaceae</taxon>
        <taxon>Lunasporangiospora</taxon>
    </lineage>
</organism>
<name>A0A9P6FQX9_9FUNG</name>
<evidence type="ECO:0000256" key="1">
    <source>
        <dbReference type="ARBA" id="ARBA00022443"/>
    </source>
</evidence>
<feature type="compositionally biased region" description="Polar residues" evidence="3">
    <location>
        <begin position="895"/>
        <end position="906"/>
    </location>
</feature>
<evidence type="ECO:0000256" key="3">
    <source>
        <dbReference type="SAM" id="MobiDB-lite"/>
    </source>
</evidence>
<reference evidence="5" key="1">
    <citation type="journal article" date="2020" name="Fungal Divers.">
        <title>Resolving the Mortierellaceae phylogeny through synthesis of multi-gene phylogenetics and phylogenomics.</title>
        <authorList>
            <person name="Vandepol N."/>
            <person name="Liber J."/>
            <person name="Desiro A."/>
            <person name="Na H."/>
            <person name="Kennedy M."/>
            <person name="Barry K."/>
            <person name="Grigoriev I.V."/>
            <person name="Miller A.N."/>
            <person name="O'Donnell K."/>
            <person name="Stajich J.E."/>
            <person name="Bonito G."/>
        </authorList>
    </citation>
    <scope>NUCLEOTIDE SEQUENCE</scope>
    <source>
        <strain evidence="5">KOD1015</strain>
    </source>
</reference>
<feature type="compositionally biased region" description="Polar residues" evidence="3">
    <location>
        <begin position="565"/>
        <end position="590"/>
    </location>
</feature>
<feature type="compositionally biased region" description="Low complexity" evidence="3">
    <location>
        <begin position="239"/>
        <end position="269"/>
    </location>
</feature>
<feature type="compositionally biased region" description="Polar residues" evidence="3">
    <location>
        <begin position="854"/>
        <end position="865"/>
    </location>
</feature>
<comment type="caution">
    <text evidence="5">The sequence shown here is derived from an EMBL/GenBank/DDBJ whole genome shotgun (WGS) entry which is preliminary data.</text>
</comment>
<dbReference type="GO" id="GO:0005737">
    <property type="term" value="C:cytoplasm"/>
    <property type="evidence" value="ECO:0007669"/>
    <property type="project" value="TreeGrafter"/>
</dbReference>
<dbReference type="InterPro" id="IPR001452">
    <property type="entry name" value="SH3_domain"/>
</dbReference>
<dbReference type="SMART" id="SM00326">
    <property type="entry name" value="SH3"/>
    <property type="match status" value="1"/>
</dbReference>
<dbReference type="GO" id="GO:0005085">
    <property type="term" value="F:guanyl-nucleotide exchange factor activity"/>
    <property type="evidence" value="ECO:0007669"/>
    <property type="project" value="TreeGrafter"/>
</dbReference>
<evidence type="ECO:0000259" key="4">
    <source>
        <dbReference type="PROSITE" id="PS50002"/>
    </source>
</evidence>
<feature type="domain" description="SH3" evidence="4">
    <location>
        <begin position="703"/>
        <end position="762"/>
    </location>
</feature>
<feature type="compositionally biased region" description="Low complexity" evidence="3">
    <location>
        <begin position="813"/>
        <end position="832"/>
    </location>
</feature>
<feature type="region of interest" description="Disordered" evidence="3">
    <location>
        <begin position="639"/>
        <end position="660"/>
    </location>
</feature>
<feature type="compositionally biased region" description="Low complexity" evidence="3">
    <location>
        <begin position="840"/>
        <end position="853"/>
    </location>
</feature>
<feature type="compositionally biased region" description="Low complexity" evidence="3">
    <location>
        <begin position="973"/>
        <end position="984"/>
    </location>
</feature>
<dbReference type="Gene3D" id="2.30.30.40">
    <property type="entry name" value="SH3 Domains"/>
    <property type="match status" value="1"/>
</dbReference>
<proteinExistence type="predicted"/>
<feature type="compositionally biased region" description="Low complexity" evidence="3">
    <location>
        <begin position="509"/>
        <end position="541"/>
    </location>
</feature>
<feature type="compositionally biased region" description="Low complexity" evidence="3">
    <location>
        <begin position="181"/>
        <end position="197"/>
    </location>
</feature>